<dbReference type="Gene3D" id="3.40.50.2300">
    <property type="match status" value="1"/>
</dbReference>
<dbReference type="SMART" id="SM00448">
    <property type="entry name" value="REC"/>
    <property type="match status" value="1"/>
</dbReference>
<dbReference type="PANTHER" id="PTHR44591">
    <property type="entry name" value="STRESS RESPONSE REGULATOR PROTEIN 1"/>
    <property type="match status" value="1"/>
</dbReference>
<organism evidence="5">
    <name type="scientific">Desulfobacca acetoxidans</name>
    <dbReference type="NCBI Taxonomy" id="60893"/>
    <lineage>
        <taxon>Bacteria</taxon>
        <taxon>Pseudomonadati</taxon>
        <taxon>Thermodesulfobacteriota</taxon>
        <taxon>Desulfobaccia</taxon>
        <taxon>Desulfobaccales</taxon>
        <taxon>Desulfobaccaceae</taxon>
        <taxon>Desulfobacca</taxon>
    </lineage>
</organism>
<comment type="caution">
    <text evidence="5">The sequence shown here is derived from an EMBL/GenBank/DDBJ whole genome shotgun (WGS) entry which is preliminary data.</text>
</comment>
<evidence type="ECO:0000256" key="1">
    <source>
        <dbReference type="ARBA" id="ARBA00022553"/>
    </source>
</evidence>
<keyword evidence="3" id="KW-0802">TPR repeat</keyword>
<accession>A0A7C3SLU4</accession>
<dbReference type="InterPro" id="IPR019734">
    <property type="entry name" value="TPR_rpt"/>
</dbReference>
<dbReference type="PROSITE" id="PS50005">
    <property type="entry name" value="TPR"/>
    <property type="match status" value="1"/>
</dbReference>
<dbReference type="Gene3D" id="1.25.40.10">
    <property type="entry name" value="Tetratricopeptide repeat domain"/>
    <property type="match status" value="1"/>
</dbReference>
<dbReference type="PROSITE" id="PS50110">
    <property type="entry name" value="RESPONSE_REGULATORY"/>
    <property type="match status" value="1"/>
</dbReference>
<proteinExistence type="predicted"/>
<evidence type="ECO:0000313" key="5">
    <source>
        <dbReference type="EMBL" id="HGB15178.1"/>
    </source>
</evidence>
<dbReference type="InterPro" id="IPR011990">
    <property type="entry name" value="TPR-like_helical_dom_sf"/>
</dbReference>
<dbReference type="SUPFAM" id="SSF48452">
    <property type="entry name" value="TPR-like"/>
    <property type="match status" value="1"/>
</dbReference>
<reference evidence="5" key="1">
    <citation type="journal article" date="2020" name="mSystems">
        <title>Genome- and Community-Level Interaction Insights into Carbon Utilization and Element Cycling Functions of Hydrothermarchaeota in Hydrothermal Sediment.</title>
        <authorList>
            <person name="Zhou Z."/>
            <person name="Liu Y."/>
            <person name="Xu W."/>
            <person name="Pan J."/>
            <person name="Luo Z.H."/>
            <person name="Li M."/>
        </authorList>
    </citation>
    <scope>NUCLEOTIDE SEQUENCE [LARGE SCALE GENOMIC DNA]</scope>
    <source>
        <strain evidence="5">SpSt-776</strain>
    </source>
</reference>
<dbReference type="InterPro" id="IPR001789">
    <property type="entry name" value="Sig_transdc_resp-reg_receiver"/>
</dbReference>
<evidence type="ECO:0000256" key="2">
    <source>
        <dbReference type="PROSITE-ProRule" id="PRU00169"/>
    </source>
</evidence>
<dbReference type="InterPro" id="IPR050595">
    <property type="entry name" value="Bact_response_regulator"/>
</dbReference>
<dbReference type="EMBL" id="DTHB01000050">
    <property type="protein sequence ID" value="HGB15178.1"/>
    <property type="molecule type" value="Genomic_DNA"/>
</dbReference>
<keyword evidence="1 2" id="KW-0597">Phosphoprotein</keyword>
<dbReference type="SMART" id="SM00028">
    <property type="entry name" value="TPR"/>
    <property type="match status" value="2"/>
</dbReference>
<dbReference type="GO" id="GO:0000160">
    <property type="term" value="P:phosphorelay signal transduction system"/>
    <property type="evidence" value="ECO:0007669"/>
    <property type="project" value="InterPro"/>
</dbReference>
<feature type="domain" description="Response regulatory" evidence="4">
    <location>
        <begin position="23"/>
        <end position="141"/>
    </location>
</feature>
<protein>
    <submittedName>
        <fullName evidence="5">Response regulator</fullName>
    </submittedName>
</protein>
<feature type="repeat" description="TPR" evidence="3">
    <location>
        <begin position="185"/>
        <end position="218"/>
    </location>
</feature>
<evidence type="ECO:0000256" key="3">
    <source>
        <dbReference type="PROSITE-ProRule" id="PRU00339"/>
    </source>
</evidence>
<dbReference type="SUPFAM" id="SSF52172">
    <property type="entry name" value="CheY-like"/>
    <property type="match status" value="1"/>
</dbReference>
<feature type="modified residue" description="4-aspartylphosphate" evidence="2">
    <location>
        <position position="74"/>
    </location>
</feature>
<sequence length="253" mass="28635">MSNLPCENEPLVQPADSLFAHLQILVVDDMAAIRCLLSRMLRILGVRLPVHEAADGLEAWEALQNQVFHLAISDIHMPRINGLELLRRFRADPRYETTPFLMITGEVSEEIVAAAAESEVDGYLLKPFKISALESRLRTLLYRQRHPSPHESLFLTARKLASSHRPQEALDFLTQLLGPSFKKQARVFNLMGECYLALASYDLAAACFRQALDLCPQYLSSLRNLAILHEKLGNPTEAKRFLDQARLLCSWDL</sequence>
<dbReference type="Pfam" id="PF00072">
    <property type="entry name" value="Response_reg"/>
    <property type="match status" value="1"/>
</dbReference>
<dbReference type="AlphaFoldDB" id="A0A7C3SLU4"/>
<dbReference type="PANTHER" id="PTHR44591:SF3">
    <property type="entry name" value="RESPONSE REGULATORY DOMAIN-CONTAINING PROTEIN"/>
    <property type="match status" value="1"/>
</dbReference>
<evidence type="ECO:0000259" key="4">
    <source>
        <dbReference type="PROSITE" id="PS50110"/>
    </source>
</evidence>
<name>A0A7C3SLU4_9BACT</name>
<gene>
    <name evidence="5" type="ORF">ENV62_08100</name>
</gene>
<dbReference type="Pfam" id="PF13424">
    <property type="entry name" value="TPR_12"/>
    <property type="match status" value="1"/>
</dbReference>
<dbReference type="InterPro" id="IPR011006">
    <property type="entry name" value="CheY-like_superfamily"/>
</dbReference>